<name>A0A330LS94_9GAMM</name>
<accession>A0A330LS94</accession>
<protein>
    <submittedName>
        <fullName evidence="1">Uncharacterized protein</fullName>
    </submittedName>
</protein>
<gene>
    <name evidence="1" type="ORF">MORIYA_3137</name>
</gene>
<reference evidence="2" key="1">
    <citation type="submission" date="2018-05" db="EMBL/GenBank/DDBJ databases">
        <authorList>
            <person name="Cea G.-C."/>
            <person name="William W."/>
        </authorList>
    </citation>
    <scope>NUCLEOTIDE SEQUENCE [LARGE SCALE GENOMIC DNA]</scope>
    <source>
        <strain evidence="2">DB21MT 5</strain>
    </source>
</reference>
<dbReference type="KEGG" id="mya:MORIYA_3137"/>
<proteinExistence type="predicted"/>
<sequence length="191" mass="22458">MNRVDYFWSLWKEALMRTINLGLDPSFDSTFIFKSISSNEYKQVKEKIEVAFVQIIKSLDLIGQDRNLTRLNCSLLAHFMQQELNKLGIRSIVVTGDYKFVGEYMYEVDHDYLVRELKGKNTGGLALHCWLVLENYMLVDPTRMIYHEKEKFINYEIDGIPLIEDIESVPEGLFYHPYILGDEYLKRINAL</sequence>
<organism evidence="1 2">
    <name type="scientific">Moritella yayanosii</name>
    <dbReference type="NCBI Taxonomy" id="69539"/>
    <lineage>
        <taxon>Bacteria</taxon>
        <taxon>Pseudomonadati</taxon>
        <taxon>Pseudomonadota</taxon>
        <taxon>Gammaproteobacteria</taxon>
        <taxon>Alteromonadales</taxon>
        <taxon>Moritellaceae</taxon>
        <taxon>Moritella</taxon>
    </lineage>
</organism>
<dbReference type="AlphaFoldDB" id="A0A330LS94"/>
<dbReference type="RefSeq" id="WP_162629278.1">
    <property type="nucleotide sequence ID" value="NZ_LS483250.1"/>
</dbReference>
<dbReference type="EMBL" id="LS483250">
    <property type="protein sequence ID" value="SQD79593.1"/>
    <property type="molecule type" value="Genomic_DNA"/>
</dbReference>
<dbReference type="Proteomes" id="UP000250163">
    <property type="component" value="Chromosome MORIYA"/>
</dbReference>
<keyword evidence="2" id="KW-1185">Reference proteome</keyword>
<evidence type="ECO:0000313" key="2">
    <source>
        <dbReference type="Proteomes" id="UP000250163"/>
    </source>
</evidence>
<evidence type="ECO:0000313" key="1">
    <source>
        <dbReference type="EMBL" id="SQD79593.1"/>
    </source>
</evidence>